<comment type="caution">
    <text evidence="2">The sequence shown here is derived from an EMBL/GenBank/DDBJ whole genome shotgun (WGS) entry which is preliminary data.</text>
</comment>
<accession>A0A4U1B5X3</accession>
<dbReference type="InterPro" id="IPR036182">
    <property type="entry name" value="PCuAC_sf"/>
</dbReference>
<sequence>MKKIITLINLLLLAPSAFAANVDVDDAFMRELIPGTQVTSAYMTISNNSDKDITLVSVSGNVSKRIEIHEHTMKGGMMQMGKLDSIIIKANDEVILQPHGLHLMVFNPSSPVKAGEQVELTLHFDNDQQTKVIIPVKGLKPAHNH</sequence>
<protein>
    <submittedName>
        <fullName evidence="2">Copper chaperone PCu(A)C</fullName>
    </submittedName>
</protein>
<dbReference type="PANTHER" id="PTHR36302:SF1">
    <property type="entry name" value="COPPER CHAPERONE PCU(A)C"/>
    <property type="match status" value="1"/>
</dbReference>
<dbReference type="SUPFAM" id="SSF110087">
    <property type="entry name" value="DR1885-like metal-binding protein"/>
    <property type="match status" value="1"/>
</dbReference>
<dbReference type="Proteomes" id="UP000307999">
    <property type="component" value="Unassembled WGS sequence"/>
</dbReference>
<organism evidence="2 3">
    <name type="scientific">Thalassotalea mangrovi</name>
    <dbReference type="NCBI Taxonomy" id="2572245"/>
    <lineage>
        <taxon>Bacteria</taxon>
        <taxon>Pseudomonadati</taxon>
        <taxon>Pseudomonadota</taxon>
        <taxon>Gammaproteobacteria</taxon>
        <taxon>Alteromonadales</taxon>
        <taxon>Colwelliaceae</taxon>
        <taxon>Thalassotalea</taxon>
    </lineage>
</organism>
<feature type="chain" id="PRO_5020540580" evidence="1">
    <location>
        <begin position="20"/>
        <end position="145"/>
    </location>
</feature>
<proteinExistence type="predicted"/>
<dbReference type="Gene3D" id="2.60.40.1890">
    <property type="entry name" value="PCu(A)C copper chaperone"/>
    <property type="match status" value="1"/>
</dbReference>
<dbReference type="OrthoDB" id="9796962at2"/>
<reference evidence="2 3" key="1">
    <citation type="submission" date="2019-04" db="EMBL/GenBank/DDBJ databases">
        <title>Thalassotalea guangxiensis sp. nov., isolated from sediment of the coastal wetland.</title>
        <authorList>
            <person name="Zheng S."/>
            <person name="Zhang D."/>
        </authorList>
    </citation>
    <scope>NUCLEOTIDE SEQUENCE [LARGE SCALE GENOMIC DNA]</scope>
    <source>
        <strain evidence="2 3">ZS-4</strain>
    </source>
</reference>
<evidence type="ECO:0000256" key="1">
    <source>
        <dbReference type="SAM" id="SignalP"/>
    </source>
</evidence>
<dbReference type="RefSeq" id="WP_136735787.1">
    <property type="nucleotide sequence ID" value="NZ_SWDB01000021.1"/>
</dbReference>
<dbReference type="PANTHER" id="PTHR36302">
    <property type="entry name" value="BLR7088 PROTEIN"/>
    <property type="match status" value="1"/>
</dbReference>
<feature type="signal peptide" evidence="1">
    <location>
        <begin position="1"/>
        <end position="19"/>
    </location>
</feature>
<dbReference type="EMBL" id="SWDB01000021">
    <property type="protein sequence ID" value="TKB45301.1"/>
    <property type="molecule type" value="Genomic_DNA"/>
</dbReference>
<dbReference type="InterPro" id="IPR058248">
    <property type="entry name" value="Lxx211020-like"/>
</dbReference>
<keyword evidence="3" id="KW-1185">Reference proteome</keyword>
<gene>
    <name evidence="2" type="ORF">E8M12_08850</name>
</gene>
<dbReference type="AlphaFoldDB" id="A0A4U1B5X3"/>
<evidence type="ECO:0000313" key="2">
    <source>
        <dbReference type="EMBL" id="TKB45301.1"/>
    </source>
</evidence>
<evidence type="ECO:0000313" key="3">
    <source>
        <dbReference type="Proteomes" id="UP000307999"/>
    </source>
</evidence>
<name>A0A4U1B5X3_9GAMM</name>
<dbReference type="InterPro" id="IPR007410">
    <property type="entry name" value="LpqE-like"/>
</dbReference>
<keyword evidence="1" id="KW-0732">Signal</keyword>
<dbReference type="Pfam" id="PF04314">
    <property type="entry name" value="PCuAC"/>
    <property type="match status" value="1"/>
</dbReference>